<reference evidence="5" key="1">
    <citation type="submission" date="2016-06" db="EMBL/GenBank/DDBJ databases">
        <title>Complete genome sequence of Actinoalloteichus fjordicus DSM 46855 (=ADI127-17), type strain of the new species Actinoalloteichus fjordicus.</title>
        <authorList>
            <person name="Ruckert C."/>
            <person name="Nouioui I."/>
            <person name="Willmese J."/>
            <person name="van Wezel G."/>
            <person name="Klenk H.-P."/>
            <person name="Kalinowski J."/>
            <person name="Zotchev S.B."/>
        </authorList>
    </citation>
    <scope>NUCLEOTIDE SEQUENCE [LARGE SCALE GENOMIC DNA]</scope>
    <source>
        <strain evidence="5">ADI127-7</strain>
    </source>
</reference>
<dbReference type="GO" id="GO:0008802">
    <property type="term" value="F:betaine-aldehyde dehydrogenase (NAD+) activity"/>
    <property type="evidence" value="ECO:0007669"/>
    <property type="project" value="UniProtKB-EC"/>
</dbReference>
<evidence type="ECO:0000256" key="1">
    <source>
        <dbReference type="ARBA" id="ARBA00009986"/>
    </source>
</evidence>
<dbReference type="Gene3D" id="3.40.309.10">
    <property type="entry name" value="Aldehyde Dehydrogenase, Chain A, domain 2"/>
    <property type="match status" value="1"/>
</dbReference>
<proteinExistence type="inferred from homology"/>
<evidence type="ECO:0000259" key="3">
    <source>
        <dbReference type="Pfam" id="PF00171"/>
    </source>
</evidence>
<dbReference type="InterPro" id="IPR016163">
    <property type="entry name" value="Ald_DH_C"/>
</dbReference>
<name>A0AAC9PRW0_9PSEU</name>
<feature type="domain" description="Aldehyde dehydrogenase" evidence="3">
    <location>
        <begin position="19"/>
        <end position="472"/>
    </location>
</feature>
<sequence length="479" mass="50395">MDSSAVLRNFVGGEYVDTVDGETAPLVDPCTEEEFGAAGLSRWADVDGALRRAERAQEIWAGTTPAERQRALLRLADSVEDAAADFVFAECAMTGKPVRQVVEEELPQAVDQIRFFAGAARVLDGTAGGEYLAGHASMLHSEPLGVCAQVTPHSHPLVFAASSVAPALAAGNAVVLKPAETTPTTSLLLAEHAAAVLPAGVFNVICGDRDTGRAMVAHETPRLIALTGAVRSGMEVAGSAASDLKRVHLRLGGKAPAVVFGDVDVPDTAARLVRAAFANGGQDCLSATRVLAAEAVYDELLAEIVVRAEALRTGPPQDVSADYGPLNNAVQFDQVNGVLQRLPDHAEVLTTGGPTGERGYYFRPTVIAGVHQDDEVVQNEVFGPVLTVQRFTDVEDALMLANGVRYGRAASVWTADNALAARVAAALSFGSVWVNTHGSVAAEMPHNGFRHSGHGTGVSRHGLDDYTRFKHVMTSLKPN</sequence>
<dbReference type="AlphaFoldDB" id="A0AAC9PRW0"/>
<accession>A0AAC9PRW0</accession>
<organism evidence="4 5">
    <name type="scientific">Actinoalloteichus fjordicus</name>
    <dbReference type="NCBI Taxonomy" id="1612552"/>
    <lineage>
        <taxon>Bacteria</taxon>
        <taxon>Bacillati</taxon>
        <taxon>Actinomycetota</taxon>
        <taxon>Actinomycetes</taxon>
        <taxon>Pseudonocardiales</taxon>
        <taxon>Pseudonocardiaceae</taxon>
        <taxon>Actinoalloteichus</taxon>
    </lineage>
</organism>
<dbReference type="InterPro" id="IPR016161">
    <property type="entry name" value="Ald_DH/histidinol_DH"/>
</dbReference>
<gene>
    <name evidence="4" type="ORF">UA74_11585</name>
</gene>
<dbReference type="EC" id="1.2.1.8" evidence="4"/>
<dbReference type="SUPFAM" id="SSF53720">
    <property type="entry name" value="ALDH-like"/>
    <property type="match status" value="1"/>
</dbReference>
<dbReference type="FunFam" id="3.40.605.10:FF:000007">
    <property type="entry name" value="NAD/NADP-dependent betaine aldehyde dehydrogenase"/>
    <property type="match status" value="1"/>
</dbReference>
<evidence type="ECO:0000313" key="5">
    <source>
        <dbReference type="Proteomes" id="UP000185511"/>
    </source>
</evidence>
<evidence type="ECO:0000256" key="2">
    <source>
        <dbReference type="ARBA" id="ARBA00023002"/>
    </source>
</evidence>
<dbReference type="InterPro" id="IPR015590">
    <property type="entry name" value="Aldehyde_DH_dom"/>
</dbReference>
<dbReference type="RefSeq" id="WP_075740272.1">
    <property type="nucleotide sequence ID" value="NZ_CP016076.1"/>
</dbReference>
<dbReference type="KEGG" id="acad:UA74_11585"/>
<protein>
    <submittedName>
        <fullName evidence="4">NAD-dependent aldehyde dehydrogenase</fullName>
        <ecNumber evidence="4">1.2.1.8</ecNumber>
    </submittedName>
</protein>
<dbReference type="Proteomes" id="UP000185511">
    <property type="component" value="Chromosome"/>
</dbReference>
<evidence type="ECO:0000313" key="4">
    <source>
        <dbReference type="EMBL" id="APU14377.1"/>
    </source>
</evidence>
<comment type="similarity">
    <text evidence="1">Belongs to the aldehyde dehydrogenase family.</text>
</comment>
<dbReference type="PANTHER" id="PTHR11699">
    <property type="entry name" value="ALDEHYDE DEHYDROGENASE-RELATED"/>
    <property type="match status" value="1"/>
</dbReference>
<dbReference type="Pfam" id="PF00171">
    <property type="entry name" value="Aldedh"/>
    <property type="match status" value="1"/>
</dbReference>
<keyword evidence="5" id="KW-1185">Reference proteome</keyword>
<dbReference type="InterPro" id="IPR016162">
    <property type="entry name" value="Ald_DH_N"/>
</dbReference>
<dbReference type="Gene3D" id="3.40.605.10">
    <property type="entry name" value="Aldehyde Dehydrogenase, Chain A, domain 1"/>
    <property type="match status" value="1"/>
</dbReference>
<keyword evidence="2 4" id="KW-0560">Oxidoreductase</keyword>
<dbReference type="EMBL" id="CP016076">
    <property type="protein sequence ID" value="APU14377.1"/>
    <property type="molecule type" value="Genomic_DNA"/>
</dbReference>